<feature type="transmembrane region" description="Helical" evidence="9">
    <location>
        <begin position="107"/>
        <end position="129"/>
    </location>
</feature>
<feature type="compositionally biased region" description="Gly residues" evidence="8">
    <location>
        <begin position="447"/>
        <end position="456"/>
    </location>
</feature>
<dbReference type="InterPro" id="IPR020846">
    <property type="entry name" value="MFS_dom"/>
</dbReference>
<evidence type="ECO:0000256" key="5">
    <source>
        <dbReference type="ARBA" id="ARBA00023136"/>
    </source>
</evidence>
<dbReference type="Gene3D" id="1.20.1250.20">
    <property type="entry name" value="MFS general substrate transporter like domains"/>
    <property type="match status" value="2"/>
</dbReference>
<feature type="transmembrane region" description="Helical" evidence="9">
    <location>
        <begin position="13"/>
        <end position="30"/>
    </location>
</feature>
<protein>
    <recommendedName>
        <fullName evidence="7">Putative tartrate transporter</fullName>
    </recommendedName>
</protein>
<feature type="compositionally biased region" description="Low complexity" evidence="8">
    <location>
        <begin position="457"/>
        <end position="479"/>
    </location>
</feature>
<dbReference type="GO" id="GO:0005886">
    <property type="term" value="C:plasma membrane"/>
    <property type="evidence" value="ECO:0007669"/>
    <property type="project" value="UniProtKB-SubCell"/>
</dbReference>
<dbReference type="PANTHER" id="PTHR43791">
    <property type="entry name" value="PERMEASE-RELATED"/>
    <property type="match status" value="1"/>
</dbReference>
<feature type="transmembrane region" description="Helical" evidence="9">
    <location>
        <begin position="50"/>
        <end position="70"/>
    </location>
</feature>
<dbReference type="RefSeq" id="WP_308439639.1">
    <property type="nucleotide sequence ID" value="NZ_BJND01000024.1"/>
</dbReference>
<proteinExistence type="predicted"/>
<dbReference type="CDD" id="cd17319">
    <property type="entry name" value="MFS_ExuT_GudP_like"/>
    <property type="match status" value="1"/>
</dbReference>
<evidence type="ECO:0000313" key="11">
    <source>
        <dbReference type="EMBL" id="GEC05977.1"/>
    </source>
</evidence>
<sequence>MHPPAVQSAVRKIFRRVVPLFFVMFVANYMDRVNLGFAQDELRADVGLSAAAFGLGAGIFFIAYALFEVPSNMLMERYGAKVWLTRIMISWGVVATAMAFVNSVEMFYALRFLLGVAEAGFFPAVIYYFSRWLPDSHRGRATSIFLMGSGTATVIVGPISGALMEMHGVWGHAGWQWMFFIEGIFSVVLGFVVYRFLDSGIEKASWLTEEEKSGLVAVIDAEQDARAAERGTSAHVSRWKLLADPQMLLFLWIYFAINVALYAVTFWLPSIVADIGGLSDFQVGLLTSVPWLCAIAAVYVSGRISDRIGKRRPILMALLVLGGCGTLLAVFVSPWVGLGALCLAAMGFKPASPIFWTIPQSYLDARAAAPGIALINSIGNLGGFVAPTAFGLIEDTTGSTKGGLIGLTVVGFLAAASVLLVRGGGRNDRVRGRTTAAVTPTSSPGAVGSGAVGSGPGAARSGRGAVRGAVRGAARSGPGAVRGGARSGRESSPGGVRSGPVTA</sequence>
<evidence type="ECO:0000259" key="10">
    <source>
        <dbReference type="PROSITE" id="PS50850"/>
    </source>
</evidence>
<evidence type="ECO:0000256" key="6">
    <source>
        <dbReference type="ARBA" id="ARBA00058119"/>
    </source>
</evidence>
<evidence type="ECO:0000256" key="2">
    <source>
        <dbReference type="ARBA" id="ARBA00022448"/>
    </source>
</evidence>
<dbReference type="Proteomes" id="UP000317881">
    <property type="component" value="Unassembled WGS sequence"/>
</dbReference>
<feature type="transmembrane region" description="Helical" evidence="9">
    <location>
        <begin position="368"/>
        <end position="390"/>
    </location>
</feature>
<evidence type="ECO:0000313" key="12">
    <source>
        <dbReference type="Proteomes" id="UP000317881"/>
    </source>
</evidence>
<comment type="caution">
    <text evidence="11">The sequence shown here is derived from an EMBL/GenBank/DDBJ whole genome shotgun (WGS) entry which is preliminary data.</text>
</comment>
<keyword evidence="4 9" id="KW-1133">Transmembrane helix</keyword>
<feature type="transmembrane region" description="Helical" evidence="9">
    <location>
        <begin position="338"/>
        <end position="356"/>
    </location>
</feature>
<feature type="transmembrane region" description="Helical" evidence="9">
    <location>
        <begin position="141"/>
        <end position="163"/>
    </location>
</feature>
<dbReference type="PANTHER" id="PTHR43791:SF36">
    <property type="entry name" value="TRANSPORTER, PUTATIVE (AFU_ORTHOLOGUE AFUA_6G08340)-RELATED"/>
    <property type="match status" value="1"/>
</dbReference>
<gene>
    <name evidence="11" type="ORF">SSP24_36320</name>
</gene>
<feature type="transmembrane region" description="Helical" evidence="9">
    <location>
        <begin position="248"/>
        <end position="269"/>
    </location>
</feature>
<reference evidence="11 12" key="1">
    <citation type="submission" date="2019-06" db="EMBL/GenBank/DDBJ databases">
        <title>Whole genome shotgun sequence of Streptomyces spinoverrucosus NBRC 14228.</title>
        <authorList>
            <person name="Hosoyama A."/>
            <person name="Uohara A."/>
            <person name="Ohji S."/>
            <person name="Ichikawa N."/>
        </authorList>
    </citation>
    <scope>NUCLEOTIDE SEQUENCE [LARGE SCALE GENOMIC DNA]</scope>
    <source>
        <strain evidence="11 12">NBRC 14228</strain>
    </source>
</reference>
<dbReference type="FunFam" id="1.20.1250.20:FF:000018">
    <property type="entry name" value="MFS transporter permease"/>
    <property type="match status" value="1"/>
</dbReference>
<feature type="region of interest" description="Disordered" evidence="8">
    <location>
        <begin position="435"/>
        <end position="503"/>
    </location>
</feature>
<accession>A0A4Y3VGF3</accession>
<dbReference type="EMBL" id="BJND01000024">
    <property type="protein sequence ID" value="GEC05977.1"/>
    <property type="molecule type" value="Genomic_DNA"/>
</dbReference>
<keyword evidence="3 9" id="KW-0812">Transmembrane</keyword>
<keyword evidence="12" id="KW-1185">Reference proteome</keyword>
<keyword evidence="2" id="KW-0813">Transport</keyword>
<dbReference type="GO" id="GO:0022857">
    <property type="term" value="F:transmembrane transporter activity"/>
    <property type="evidence" value="ECO:0007669"/>
    <property type="project" value="InterPro"/>
</dbReference>
<comment type="function">
    <text evidence="6">Component of the tartrate utilization system and may allow entry of tartrate and tartrate dehydrogenase.</text>
</comment>
<feature type="transmembrane region" description="Helical" evidence="9">
    <location>
        <begin position="82"/>
        <end position="101"/>
    </location>
</feature>
<feature type="transmembrane region" description="Helical" evidence="9">
    <location>
        <begin position="314"/>
        <end position="332"/>
    </location>
</feature>
<dbReference type="InterPro" id="IPR011701">
    <property type="entry name" value="MFS"/>
</dbReference>
<feature type="transmembrane region" description="Helical" evidence="9">
    <location>
        <begin position="175"/>
        <end position="197"/>
    </location>
</feature>
<evidence type="ECO:0000256" key="7">
    <source>
        <dbReference type="ARBA" id="ARBA00074139"/>
    </source>
</evidence>
<name>A0A4Y3VGF3_9ACTN</name>
<comment type="subcellular location">
    <subcellularLocation>
        <location evidence="1">Cell membrane</location>
        <topology evidence="1">Multi-pass membrane protein</topology>
    </subcellularLocation>
</comment>
<dbReference type="FunFam" id="1.20.1250.20:FF:000126">
    <property type="entry name" value="MFS transporter permease"/>
    <property type="match status" value="1"/>
</dbReference>
<evidence type="ECO:0000256" key="1">
    <source>
        <dbReference type="ARBA" id="ARBA00004651"/>
    </source>
</evidence>
<dbReference type="Pfam" id="PF07690">
    <property type="entry name" value="MFS_1"/>
    <property type="match status" value="1"/>
</dbReference>
<evidence type="ECO:0000256" key="3">
    <source>
        <dbReference type="ARBA" id="ARBA00022692"/>
    </source>
</evidence>
<evidence type="ECO:0000256" key="8">
    <source>
        <dbReference type="SAM" id="MobiDB-lite"/>
    </source>
</evidence>
<dbReference type="InterPro" id="IPR036259">
    <property type="entry name" value="MFS_trans_sf"/>
</dbReference>
<keyword evidence="5 9" id="KW-0472">Membrane</keyword>
<dbReference type="AlphaFoldDB" id="A0A4Y3VGF3"/>
<evidence type="ECO:0000256" key="9">
    <source>
        <dbReference type="SAM" id="Phobius"/>
    </source>
</evidence>
<dbReference type="PROSITE" id="PS50850">
    <property type="entry name" value="MFS"/>
    <property type="match status" value="1"/>
</dbReference>
<feature type="domain" description="Major facilitator superfamily (MFS) profile" evidence="10">
    <location>
        <begin position="17"/>
        <end position="426"/>
    </location>
</feature>
<dbReference type="SUPFAM" id="SSF103473">
    <property type="entry name" value="MFS general substrate transporter"/>
    <property type="match status" value="1"/>
</dbReference>
<feature type="transmembrane region" description="Helical" evidence="9">
    <location>
        <begin position="402"/>
        <end position="421"/>
    </location>
</feature>
<organism evidence="11 12">
    <name type="scientific">Streptomyces spinoverrucosus</name>
    <dbReference type="NCBI Taxonomy" id="284043"/>
    <lineage>
        <taxon>Bacteria</taxon>
        <taxon>Bacillati</taxon>
        <taxon>Actinomycetota</taxon>
        <taxon>Actinomycetes</taxon>
        <taxon>Kitasatosporales</taxon>
        <taxon>Streptomycetaceae</taxon>
        <taxon>Streptomyces</taxon>
    </lineage>
</organism>
<feature type="transmembrane region" description="Helical" evidence="9">
    <location>
        <begin position="281"/>
        <end position="302"/>
    </location>
</feature>
<evidence type="ECO:0000256" key="4">
    <source>
        <dbReference type="ARBA" id="ARBA00022989"/>
    </source>
</evidence>